<dbReference type="RefSeq" id="WP_012256500.1">
    <property type="nucleotide sequence ID" value="NC_010175.1"/>
</dbReference>
<proteinExistence type="predicted"/>
<sequence length="172" mass="20047">MAFLPRDYLQREYELRVNYLKDHLSRMWIRFNFFLTINTGLFAIAVAQSTLELWLLASILGIVMSICWNQFAATDNYLVDVYRRQIAHAHFLLTQDAAFDGIRAVQVPPELKTWTYTGAIATEYFDPTDRQIKPIRQSFFQRRIPWLSATELGVIISSLYVSGWFVLLMVKG</sequence>
<feature type="transmembrane region" description="Helical" evidence="1">
    <location>
        <begin position="146"/>
        <end position="170"/>
    </location>
</feature>
<keyword evidence="1" id="KW-0812">Transmembrane</keyword>
<dbReference type="InParanoid" id="A9WET5"/>
<evidence type="ECO:0000313" key="3">
    <source>
        <dbReference type="Proteomes" id="UP000002008"/>
    </source>
</evidence>
<keyword evidence="1" id="KW-0472">Membrane</keyword>
<evidence type="ECO:0000313" key="2">
    <source>
        <dbReference type="EMBL" id="ABY33844.1"/>
    </source>
</evidence>
<dbReference type="HOGENOM" id="CLU_1552543_0_0_0"/>
<accession>A9WET5</accession>
<evidence type="ECO:0000256" key="1">
    <source>
        <dbReference type="SAM" id="Phobius"/>
    </source>
</evidence>
<dbReference type="EnsemblBacteria" id="ABY33844">
    <property type="protein sequence ID" value="ABY33844"/>
    <property type="gene ID" value="Caur_0603"/>
</dbReference>
<dbReference type="PATRIC" id="fig|324602.8.peg.692"/>
<feature type="transmembrane region" description="Helical" evidence="1">
    <location>
        <begin position="28"/>
        <end position="47"/>
    </location>
</feature>
<dbReference type="STRING" id="324602.Caur_0603"/>
<keyword evidence="1" id="KW-1133">Transmembrane helix</keyword>
<gene>
    <name evidence="2" type="ordered locus">Caur_0603</name>
</gene>
<dbReference type="EMBL" id="CP000909">
    <property type="protein sequence ID" value="ABY33844.1"/>
    <property type="molecule type" value="Genomic_DNA"/>
</dbReference>
<protein>
    <submittedName>
        <fullName evidence="2">Uncharacterized protein</fullName>
    </submittedName>
</protein>
<keyword evidence="3" id="KW-1185">Reference proteome</keyword>
<dbReference type="AlphaFoldDB" id="A9WET5"/>
<dbReference type="Proteomes" id="UP000002008">
    <property type="component" value="Chromosome"/>
</dbReference>
<name>A9WET5_CHLAA</name>
<reference evidence="3" key="1">
    <citation type="journal article" date="2011" name="BMC Genomics">
        <title>Complete genome sequence of the filamentous anoxygenic phototrophic bacterium Chloroflexus aurantiacus.</title>
        <authorList>
            <person name="Tang K.H."/>
            <person name="Barry K."/>
            <person name="Chertkov O."/>
            <person name="Dalin E."/>
            <person name="Han C.S."/>
            <person name="Hauser L.J."/>
            <person name="Honchak B.M."/>
            <person name="Karbach L.E."/>
            <person name="Land M.L."/>
            <person name="Lapidus A."/>
            <person name="Larimer F.W."/>
            <person name="Mikhailova N."/>
            <person name="Pitluck S."/>
            <person name="Pierson B.K."/>
            <person name="Blankenship R.E."/>
        </authorList>
    </citation>
    <scope>NUCLEOTIDE SEQUENCE [LARGE SCALE GENOMIC DNA]</scope>
    <source>
        <strain evidence="3">ATCC 29366 / DSM 635 / J-10-fl</strain>
    </source>
</reference>
<feature type="transmembrane region" description="Helical" evidence="1">
    <location>
        <begin position="53"/>
        <end position="74"/>
    </location>
</feature>
<dbReference type="InterPro" id="IPR056918">
    <property type="entry name" value="8xMP"/>
</dbReference>
<dbReference type="KEGG" id="cau:Caur_0603"/>
<dbReference type="Pfam" id="PF24838">
    <property type="entry name" value="8xMP"/>
    <property type="match status" value="1"/>
</dbReference>
<organism evidence="2 3">
    <name type="scientific">Chloroflexus aurantiacus (strain ATCC 29366 / DSM 635 / J-10-fl)</name>
    <dbReference type="NCBI Taxonomy" id="324602"/>
    <lineage>
        <taxon>Bacteria</taxon>
        <taxon>Bacillati</taxon>
        <taxon>Chloroflexota</taxon>
        <taxon>Chloroflexia</taxon>
        <taxon>Chloroflexales</taxon>
        <taxon>Chloroflexineae</taxon>
        <taxon>Chloroflexaceae</taxon>
        <taxon>Chloroflexus</taxon>
    </lineage>
</organism>